<dbReference type="PANTHER" id="PTHR46580">
    <property type="entry name" value="SENSOR KINASE-RELATED"/>
    <property type="match status" value="1"/>
</dbReference>
<evidence type="ECO:0000313" key="2">
    <source>
        <dbReference type="EMBL" id="MBB6545201.1"/>
    </source>
</evidence>
<dbReference type="InterPro" id="IPR013517">
    <property type="entry name" value="FG-GAP"/>
</dbReference>
<protein>
    <recommendedName>
        <fullName evidence="4">VCBS repeat-containing protein</fullName>
    </recommendedName>
</protein>
<dbReference type="SUPFAM" id="SSF69318">
    <property type="entry name" value="Integrin alpha N-terminal domain"/>
    <property type="match status" value="2"/>
</dbReference>
<dbReference type="AlphaFoldDB" id="A0A7X0NKS7"/>
<dbReference type="Proteomes" id="UP000537141">
    <property type="component" value="Unassembled WGS sequence"/>
</dbReference>
<dbReference type="EMBL" id="JACHHU010000067">
    <property type="protein sequence ID" value="MBB6545201.1"/>
    <property type="molecule type" value="Genomic_DNA"/>
</dbReference>
<feature type="non-terminal residue" evidence="2">
    <location>
        <position position="1"/>
    </location>
</feature>
<feature type="non-terminal residue" evidence="2">
    <location>
        <position position="414"/>
    </location>
</feature>
<reference evidence="2 3" key="1">
    <citation type="submission" date="2020-08" db="EMBL/GenBank/DDBJ databases">
        <title>Genomic Encyclopedia of Type Strains, Phase IV (KMG-IV): sequencing the most valuable type-strain genomes for metagenomic binning, comparative biology and taxonomic classification.</title>
        <authorList>
            <person name="Goeker M."/>
        </authorList>
    </citation>
    <scope>NUCLEOTIDE SEQUENCE [LARGE SCALE GENOMIC DNA]</scope>
    <source>
        <strain evidence="2 3">DSM 26287</strain>
    </source>
</reference>
<evidence type="ECO:0008006" key="4">
    <source>
        <dbReference type="Google" id="ProtNLM"/>
    </source>
</evidence>
<name>A0A7X0NKS7_9GAMM</name>
<comment type="caution">
    <text evidence="2">The sequence shown here is derived from an EMBL/GenBank/DDBJ whole genome shotgun (WGS) entry which is preliminary data.</text>
</comment>
<organism evidence="2 3">
    <name type="scientific">Thalassotalea piscium</name>
    <dbReference type="NCBI Taxonomy" id="1230533"/>
    <lineage>
        <taxon>Bacteria</taxon>
        <taxon>Pseudomonadati</taxon>
        <taxon>Pseudomonadota</taxon>
        <taxon>Gammaproteobacteria</taxon>
        <taxon>Alteromonadales</taxon>
        <taxon>Colwelliaceae</taxon>
        <taxon>Thalassotalea</taxon>
    </lineage>
</organism>
<evidence type="ECO:0000256" key="1">
    <source>
        <dbReference type="ARBA" id="ARBA00022729"/>
    </source>
</evidence>
<keyword evidence="3" id="KW-1185">Reference proteome</keyword>
<dbReference type="InterPro" id="IPR028994">
    <property type="entry name" value="Integrin_alpha_N"/>
</dbReference>
<gene>
    <name evidence="2" type="ORF">HNQ55_003750</name>
</gene>
<keyword evidence="1" id="KW-0732">Signal</keyword>
<accession>A0A7X0NKS7</accession>
<dbReference type="Gene3D" id="2.130.10.130">
    <property type="entry name" value="Integrin alpha, N-terminal"/>
    <property type="match status" value="2"/>
</dbReference>
<proteinExistence type="predicted"/>
<dbReference type="Pfam" id="PF13517">
    <property type="entry name" value="FG-GAP_3"/>
    <property type="match status" value="1"/>
</dbReference>
<dbReference type="RefSeq" id="WP_184426953.1">
    <property type="nucleotide sequence ID" value="NZ_JACHHU010000067.1"/>
</dbReference>
<sequence length="414" mass="44782">LNNDGYVDVLLRHNTNGAWYVNHLDANGDVLSSSGGLGVSRNSDWQVKRLVDMNSDGVVDLLLQHQSTYAYEAVALNLNRTERVAGTHSLSAGIPQDENWVLQQVADYNQDGNVDLIVRHKADGRWKGFLLNGQGNLVPGSRNMGMTKDINWHVVPTEQAEEDAIINDDFNGDGIPDVLMRNSNGIWWINHLNGNRGLAANSGGIAMIGDTNYQLKAKADFNNDGFEDVLVRNMNTGVWFMYHLNGARGFAANSGGVGLSTSLDWEFKTAEDFNGDGNVDILMRNSVTGGWWIYHMNGARGLAANSGGIALTTNASYEFTTAKDFNGDGNTDVLVRNSSTGAWYLYHLNGNRGFAAGSGGIGMSYDTDWEFKAAQDFNGDGNTDILVRNSATGGWWLYHLTGARGIGAGSGGLG</sequence>
<evidence type="ECO:0000313" key="3">
    <source>
        <dbReference type="Proteomes" id="UP000537141"/>
    </source>
</evidence>